<accession>A0A5C7AD05</accession>
<dbReference type="RefSeq" id="WP_147137493.1">
    <property type="nucleotide sequence ID" value="NZ_VOSC01000033.1"/>
</dbReference>
<keyword evidence="2" id="KW-1185">Reference proteome</keyword>
<protein>
    <submittedName>
        <fullName evidence="1">Uncharacterized protein</fullName>
    </submittedName>
</protein>
<evidence type="ECO:0000313" key="1">
    <source>
        <dbReference type="EMBL" id="TXE06107.1"/>
    </source>
</evidence>
<sequence>MDLINNDFMPLINSLDSKSIKEREVIVNEIKYQMEHILRHFIRCNWGTHYNTVFKSLIKPYLDNPQTLEVVLKSEMIKDKNTVVGRTGVKIFPKLMNYLKRVDSPNIQEYLKQEFNL</sequence>
<comment type="caution">
    <text evidence="1">The sequence shown here is derived from an EMBL/GenBank/DDBJ whole genome shotgun (WGS) entry which is preliminary data.</text>
</comment>
<name>A0A5C7AD05_9FLAO</name>
<evidence type="ECO:0000313" key="2">
    <source>
        <dbReference type="Proteomes" id="UP000321790"/>
    </source>
</evidence>
<gene>
    <name evidence="1" type="ORF">FUA26_14090</name>
</gene>
<dbReference type="EMBL" id="VOSC01000033">
    <property type="protein sequence ID" value="TXE06107.1"/>
    <property type="molecule type" value="Genomic_DNA"/>
</dbReference>
<reference evidence="2" key="1">
    <citation type="submission" date="2019-08" db="EMBL/GenBank/DDBJ databases">
        <title>Seonamhaeicola sediminis sp. nov., isolated from marine sediment.</title>
        <authorList>
            <person name="Cao W.R."/>
        </authorList>
    </citation>
    <scope>NUCLEOTIDE SEQUENCE [LARGE SCALE GENOMIC DNA]</scope>
    <source>
        <strain evidence="2">Gy8</strain>
    </source>
</reference>
<dbReference type="Proteomes" id="UP000321790">
    <property type="component" value="Unassembled WGS sequence"/>
</dbReference>
<organism evidence="1 2">
    <name type="scientific">Seonamhaeicola algicola</name>
    <dbReference type="NCBI Taxonomy" id="1719036"/>
    <lineage>
        <taxon>Bacteria</taxon>
        <taxon>Pseudomonadati</taxon>
        <taxon>Bacteroidota</taxon>
        <taxon>Flavobacteriia</taxon>
        <taxon>Flavobacteriales</taxon>
        <taxon>Flavobacteriaceae</taxon>
    </lineage>
</organism>
<dbReference type="OrthoDB" id="1418731at2"/>
<dbReference type="AlphaFoldDB" id="A0A5C7AD05"/>
<proteinExistence type="predicted"/>